<evidence type="ECO:0000313" key="1">
    <source>
        <dbReference type="EMBL" id="VEP17239.1"/>
    </source>
</evidence>
<evidence type="ECO:0000313" key="2">
    <source>
        <dbReference type="Proteomes" id="UP000320055"/>
    </source>
</evidence>
<sequence length="94" mass="10554">MRKLSAECQIQSSSHPDTIKNSIVFLGQISKIHKGDNEIIKTLVSVINNTENKTLKYHEKSIAWKAAEVLGTIDRGNTIAINKLVYFIENAQNE</sequence>
<dbReference type="EMBL" id="CAACVJ010000524">
    <property type="protein sequence ID" value="VEP17239.1"/>
    <property type="molecule type" value="Genomic_DNA"/>
</dbReference>
<organism evidence="1 2">
    <name type="scientific">Hyella patelloides LEGE 07179</name>
    <dbReference type="NCBI Taxonomy" id="945734"/>
    <lineage>
        <taxon>Bacteria</taxon>
        <taxon>Bacillati</taxon>
        <taxon>Cyanobacteriota</taxon>
        <taxon>Cyanophyceae</taxon>
        <taxon>Pleurocapsales</taxon>
        <taxon>Hyellaceae</taxon>
        <taxon>Hyella</taxon>
    </lineage>
</organism>
<name>A0A563W0M2_9CYAN</name>
<keyword evidence="2" id="KW-1185">Reference proteome</keyword>
<dbReference type="RefSeq" id="WP_144875771.1">
    <property type="nucleotide sequence ID" value="NZ_LR214304.1"/>
</dbReference>
<evidence type="ECO:0008006" key="3">
    <source>
        <dbReference type="Google" id="ProtNLM"/>
    </source>
</evidence>
<gene>
    <name evidence="1" type="ORF">H1P_5700002</name>
</gene>
<dbReference type="AlphaFoldDB" id="A0A563W0M2"/>
<protein>
    <recommendedName>
        <fullName evidence="3">HEAT repeat domain-containing protein</fullName>
    </recommendedName>
</protein>
<reference evidence="1 2" key="1">
    <citation type="submission" date="2019-01" db="EMBL/GenBank/DDBJ databases">
        <authorList>
            <person name="Brito A."/>
        </authorList>
    </citation>
    <scope>NUCLEOTIDE SEQUENCE [LARGE SCALE GENOMIC DNA]</scope>
    <source>
        <strain evidence="1">1</strain>
    </source>
</reference>
<accession>A0A563W0M2</accession>
<dbReference type="Proteomes" id="UP000320055">
    <property type="component" value="Unassembled WGS sequence"/>
</dbReference>
<proteinExistence type="predicted"/>